<dbReference type="GO" id="GO:0008270">
    <property type="term" value="F:zinc ion binding"/>
    <property type="evidence" value="ECO:0007669"/>
    <property type="project" value="UniProtKB-KW"/>
</dbReference>
<feature type="domain" description="DUS-like FMN-binding" evidence="22">
    <location>
        <begin position="190"/>
        <end position="442"/>
    </location>
</feature>
<feature type="compositionally biased region" description="Polar residues" evidence="21">
    <location>
        <begin position="101"/>
        <end position="112"/>
    </location>
</feature>
<keyword evidence="5" id="KW-0285">Flavoprotein</keyword>
<feature type="region of interest" description="Disordered" evidence="21">
    <location>
        <begin position="144"/>
        <end position="167"/>
    </location>
</feature>
<dbReference type="GO" id="GO:0050660">
    <property type="term" value="F:flavin adenine dinucleotide binding"/>
    <property type="evidence" value="ECO:0007669"/>
    <property type="project" value="InterPro"/>
</dbReference>
<keyword evidence="11" id="KW-0863">Zinc-finger</keyword>
<dbReference type="Pfam" id="PF01207">
    <property type="entry name" value="Dus"/>
    <property type="match status" value="1"/>
</dbReference>
<feature type="compositionally biased region" description="Polar residues" evidence="21">
    <location>
        <begin position="144"/>
        <end position="163"/>
    </location>
</feature>
<evidence type="ECO:0000259" key="22">
    <source>
        <dbReference type="Pfam" id="PF01207"/>
    </source>
</evidence>
<evidence type="ECO:0000256" key="1">
    <source>
        <dbReference type="ARBA" id="ARBA00001917"/>
    </source>
</evidence>
<dbReference type="GO" id="GO:0006397">
    <property type="term" value="P:mRNA processing"/>
    <property type="evidence" value="ECO:0007669"/>
    <property type="project" value="UniProtKB-KW"/>
</dbReference>
<dbReference type="InterPro" id="IPR018517">
    <property type="entry name" value="tRNA_hU_synthase_CS"/>
</dbReference>
<evidence type="ECO:0000256" key="11">
    <source>
        <dbReference type="ARBA" id="ARBA00022771"/>
    </source>
</evidence>
<evidence type="ECO:0000256" key="8">
    <source>
        <dbReference type="ARBA" id="ARBA00022694"/>
    </source>
</evidence>
<keyword evidence="24" id="KW-1185">Reference proteome</keyword>
<dbReference type="PROSITE" id="PS01136">
    <property type="entry name" value="UPF0034"/>
    <property type="match status" value="1"/>
</dbReference>
<keyword evidence="7" id="KW-0507">mRNA processing</keyword>
<keyword evidence="6" id="KW-0288">FMN</keyword>
<evidence type="ECO:0000256" key="10">
    <source>
        <dbReference type="ARBA" id="ARBA00022737"/>
    </source>
</evidence>
<evidence type="ECO:0000256" key="21">
    <source>
        <dbReference type="SAM" id="MobiDB-lite"/>
    </source>
</evidence>
<comment type="catalytic activity">
    <reaction evidence="19">
        <text>a 5,6-dihydrouridine in mRNA + NADP(+) = a uridine in mRNA + NADPH + H(+)</text>
        <dbReference type="Rhea" id="RHEA:69855"/>
        <dbReference type="Rhea" id="RHEA-COMP:14658"/>
        <dbReference type="Rhea" id="RHEA-COMP:17789"/>
        <dbReference type="ChEBI" id="CHEBI:15378"/>
        <dbReference type="ChEBI" id="CHEBI:57783"/>
        <dbReference type="ChEBI" id="CHEBI:58349"/>
        <dbReference type="ChEBI" id="CHEBI:65315"/>
        <dbReference type="ChEBI" id="CHEBI:74443"/>
    </reaction>
    <physiologicalReaction direction="right-to-left" evidence="19">
        <dbReference type="Rhea" id="RHEA:69857"/>
    </physiologicalReaction>
</comment>
<evidence type="ECO:0000256" key="2">
    <source>
        <dbReference type="ARBA" id="ARBA00005451"/>
    </source>
</evidence>
<keyword evidence="9" id="KW-0479">Metal-binding</keyword>
<comment type="similarity">
    <text evidence="2">Belongs to the Dus family. Dus3 subfamily.</text>
</comment>
<dbReference type="Proteomes" id="UP000245591">
    <property type="component" value="Unassembled WGS sequence"/>
</dbReference>
<keyword evidence="10" id="KW-0677">Repeat</keyword>
<name>A0A2U1J601_SMIAN</name>
<comment type="catalytic activity">
    <reaction evidence="20">
        <text>5,6-dihydrouridine(47) in tRNA + NADP(+) = uridine(47) in tRNA + NADPH + H(+)</text>
        <dbReference type="Rhea" id="RHEA:53360"/>
        <dbReference type="Rhea" id="RHEA-COMP:13539"/>
        <dbReference type="Rhea" id="RHEA-COMP:13540"/>
        <dbReference type="ChEBI" id="CHEBI:15378"/>
        <dbReference type="ChEBI" id="CHEBI:57783"/>
        <dbReference type="ChEBI" id="CHEBI:58349"/>
        <dbReference type="ChEBI" id="CHEBI:65315"/>
        <dbReference type="ChEBI" id="CHEBI:74443"/>
        <dbReference type="EC" id="1.3.1.89"/>
    </reaction>
    <physiologicalReaction direction="right-to-left" evidence="20">
        <dbReference type="Rhea" id="RHEA:53362"/>
    </physiologicalReaction>
</comment>
<comment type="caution">
    <text evidence="23">The sequence shown here is derived from an EMBL/GenBank/DDBJ whole genome shotgun (WGS) entry which is preliminary data.</text>
</comment>
<comment type="catalytic activity">
    <reaction evidence="17">
        <text>5,6-dihydrouridine(47) in tRNA + NAD(+) = uridine(47) in tRNA + NADH + H(+)</text>
        <dbReference type="Rhea" id="RHEA:53364"/>
        <dbReference type="Rhea" id="RHEA-COMP:13539"/>
        <dbReference type="Rhea" id="RHEA-COMP:13540"/>
        <dbReference type="ChEBI" id="CHEBI:15378"/>
        <dbReference type="ChEBI" id="CHEBI:57540"/>
        <dbReference type="ChEBI" id="CHEBI:57945"/>
        <dbReference type="ChEBI" id="CHEBI:65315"/>
        <dbReference type="ChEBI" id="CHEBI:74443"/>
        <dbReference type="EC" id="1.3.1.89"/>
    </reaction>
    <physiologicalReaction direction="right-to-left" evidence="17">
        <dbReference type="Rhea" id="RHEA:53366"/>
    </physiologicalReaction>
</comment>
<dbReference type="InterPro" id="IPR035587">
    <property type="entry name" value="DUS-like_FMN-bd"/>
</dbReference>
<evidence type="ECO:0000256" key="4">
    <source>
        <dbReference type="ARBA" id="ARBA00022143"/>
    </source>
</evidence>
<dbReference type="EC" id="1.3.1.89" evidence="3"/>
<evidence type="ECO:0000313" key="24">
    <source>
        <dbReference type="Proteomes" id="UP000245591"/>
    </source>
</evidence>
<evidence type="ECO:0000256" key="19">
    <source>
        <dbReference type="ARBA" id="ARBA00049447"/>
    </source>
</evidence>
<dbReference type="PANTHER" id="PTHR45846">
    <property type="entry name" value="TRNA-DIHYDROURIDINE(47) SYNTHASE [NAD(P)(+)]-LIKE"/>
    <property type="match status" value="1"/>
</dbReference>
<dbReference type="AlphaFoldDB" id="A0A2U1J601"/>
<keyword evidence="12" id="KW-0862">Zinc</keyword>
<evidence type="ECO:0000256" key="17">
    <source>
        <dbReference type="ARBA" id="ARBA00048266"/>
    </source>
</evidence>
<comment type="cofactor">
    <cofactor evidence="1">
        <name>FMN</name>
        <dbReference type="ChEBI" id="CHEBI:58210"/>
    </cofactor>
</comment>
<evidence type="ECO:0000313" key="23">
    <source>
        <dbReference type="EMBL" id="PWA00510.1"/>
    </source>
</evidence>
<evidence type="ECO:0000256" key="9">
    <source>
        <dbReference type="ARBA" id="ARBA00022723"/>
    </source>
</evidence>
<dbReference type="Gene3D" id="3.20.20.70">
    <property type="entry name" value="Aldolase class I"/>
    <property type="match status" value="1"/>
</dbReference>
<evidence type="ECO:0000256" key="18">
    <source>
        <dbReference type="ARBA" id="ARBA00048342"/>
    </source>
</evidence>
<comment type="catalytic activity">
    <reaction evidence="18">
        <text>a 5,6-dihydrouridine in mRNA + NAD(+) = a uridine in mRNA + NADH + H(+)</text>
        <dbReference type="Rhea" id="RHEA:69851"/>
        <dbReference type="Rhea" id="RHEA-COMP:14658"/>
        <dbReference type="Rhea" id="RHEA-COMP:17789"/>
        <dbReference type="ChEBI" id="CHEBI:15378"/>
        <dbReference type="ChEBI" id="CHEBI:57540"/>
        <dbReference type="ChEBI" id="CHEBI:57945"/>
        <dbReference type="ChEBI" id="CHEBI:65315"/>
        <dbReference type="ChEBI" id="CHEBI:74443"/>
    </reaction>
    <physiologicalReaction direction="right-to-left" evidence="18">
        <dbReference type="Rhea" id="RHEA:69853"/>
    </physiologicalReaction>
</comment>
<reference evidence="23 24" key="1">
    <citation type="journal article" date="2018" name="MBio">
        <title>Comparative Genomics Reveals the Core Gene Toolbox for the Fungus-Insect Symbiosis.</title>
        <authorList>
            <person name="Wang Y."/>
            <person name="Stata M."/>
            <person name="Wang W."/>
            <person name="Stajich J.E."/>
            <person name="White M.M."/>
            <person name="Moncalvo J.M."/>
        </authorList>
    </citation>
    <scope>NUCLEOTIDE SEQUENCE [LARGE SCALE GENOMIC DNA]</scope>
    <source>
        <strain evidence="23 24">AUS-126-30</strain>
    </source>
</reference>
<evidence type="ECO:0000256" key="15">
    <source>
        <dbReference type="ARBA" id="ARBA00023027"/>
    </source>
</evidence>
<evidence type="ECO:0000256" key="3">
    <source>
        <dbReference type="ARBA" id="ARBA00012376"/>
    </source>
</evidence>
<keyword evidence="14" id="KW-0560">Oxidoreductase</keyword>
<evidence type="ECO:0000256" key="6">
    <source>
        <dbReference type="ARBA" id="ARBA00022643"/>
    </source>
</evidence>
<evidence type="ECO:0000256" key="13">
    <source>
        <dbReference type="ARBA" id="ARBA00022857"/>
    </source>
</evidence>
<dbReference type="GO" id="GO:0102265">
    <property type="term" value="F:tRNA-dihydrouridine47 synthase activity"/>
    <property type="evidence" value="ECO:0007669"/>
    <property type="project" value="UniProtKB-EC"/>
</dbReference>
<keyword evidence="8" id="KW-0819">tRNA processing</keyword>
<dbReference type="FunFam" id="3.20.20.70:FF:000067">
    <property type="entry name" value="tRNA-dihydrouridine(47) synthase [NAD(P)(+)]"/>
    <property type="match status" value="1"/>
</dbReference>
<dbReference type="InterPro" id="IPR013785">
    <property type="entry name" value="Aldolase_TIM"/>
</dbReference>
<accession>A0A2U1J601</accession>
<evidence type="ECO:0000256" key="5">
    <source>
        <dbReference type="ARBA" id="ARBA00022630"/>
    </source>
</evidence>
<gene>
    <name evidence="23" type="ORF">BB558_003424</name>
</gene>
<proteinExistence type="inferred from homology"/>
<dbReference type="EMBL" id="MBFU01000331">
    <property type="protein sequence ID" value="PWA00510.1"/>
    <property type="molecule type" value="Genomic_DNA"/>
</dbReference>
<dbReference type="SUPFAM" id="SSF51395">
    <property type="entry name" value="FMN-linked oxidoreductases"/>
    <property type="match status" value="1"/>
</dbReference>
<dbReference type="GO" id="GO:0003723">
    <property type="term" value="F:RNA binding"/>
    <property type="evidence" value="ECO:0007669"/>
    <property type="project" value="TreeGrafter"/>
</dbReference>
<keyword evidence="15" id="KW-0520">NAD</keyword>
<sequence length="533" mass="60148">METNTEINTDNVVNVPEGVAPVKKEFLKPRVEFVPDPFNDLCFSLAVGKECPNLEGCKYNHDIKQYIAEKPKDVLDHCPIFSLYGKCSFGIRCRASSVHTNADGTQIDNSENVETKKSDVNSIGPDLRKSLRANTYPFTLTKQIKSKAESNQKPGTNGKTNSKYPDMGDISDFPEPPIKKAIDFKGKTFLAPLTTVGNLPFRRICKEFGVDITCSEMAMAYNILQGHNSEWALMKRHSSEDIFGAQICGNNFDTIVQTTELLSNECNLDFIDLNVGCPIDSVFEKGSGSGMLRSPKKLYSIVDAMNRVSRIPITVKYRTGITNKELTANNMTLKLQSLGVALGTLHGRTRLQRYSKSADWEFIKSVKDSASTMSLFGNGDVFSWEDYWEKINQTKVDGIMIGRGALIKPWIFQEINERKVMDITSKERFEMLKKFCDYGLEHWGTDDLGLNHTRRFLCEWQSFLYRYVPVGLLDVLPAKINQRPPSFYGRDELETLMASPNVSDWVKISEMILGPAPEDFTFIPKHKSNSYEG</sequence>
<dbReference type="CDD" id="cd02801">
    <property type="entry name" value="DUS_like_FMN"/>
    <property type="match status" value="1"/>
</dbReference>
<organism evidence="23 24">
    <name type="scientific">Smittium angustum</name>
    <dbReference type="NCBI Taxonomy" id="133377"/>
    <lineage>
        <taxon>Eukaryota</taxon>
        <taxon>Fungi</taxon>
        <taxon>Fungi incertae sedis</taxon>
        <taxon>Zoopagomycota</taxon>
        <taxon>Kickxellomycotina</taxon>
        <taxon>Harpellomycetes</taxon>
        <taxon>Harpellales</taxon>
        <taxon>Legeriomycetaceae</taxon>
        <taxon>Smittium</taxon>
    </lineage>
</organism>
<protein>
    <recommendedName>
        <fullName evidence="4">tRNA-dihydrouridine(47) synthase [NAD(P)(+)]</fullName>
        <ecNumber evidence="3">1.3.1.89</ecNumber>
    </recommendedName>
    <alternativeName>
        <fullName evidence="16">tRNA-dihydrouridine synthase 3</fullName>
    </alternativeName>
</protein>
<evidence type="ECO:0000256" key="16">
    <source>
        <dbReference type="ARBA" id="ARBA00031322"/>
    </source>
</evidence>
<evidence type="ECO:0000256" key="7">
    <source>
        <dbReference type="ARBA" id="ARBA00022664"/>
    </source>
</evidence>
<keyword evidence="13" id="KW-0521">NADP</keyword>
<evidence type="ECO:0000256" key="20">
    <source>
        <dbReference type="ARBA" id="ARBA00049513"/>
    </source>
</evidence>
<evidence type="ECO:0000256" key="14">
    <source>
        <dbReference type="ARBA" id="ARBA00023002"/>
    </source>
</evidence>
<dbReference type="PANTHER" id="PTHR45846:SF1">
    <property type="entry name" value="TRNA-DIHYDROURIDINE(47) SYNTHASE [NAD(P)(+)]-LIKE"/>
    <property type="match status" value="1"/>
</dbReference>
<feature type="region of interest" description="Disordered" evidence="21">
    <location>
        <begin position="101"/>
        <end position="124"/>
    </location>
</feature>
<evidence type="ECO:0000256" key="12">
    <source>
        <dbReference type="ARBA" id="ARBA00022833"/>
    </source>
</evidence>